<dbReference type="EMBL" id="FOQL01000004">
    <property type="protein sequence ID" value="SFI93379.1"/>
    <property type="molecule type" value="Genomic_DNA"/>
</dbReference>
<dbReference type="AlphaFoldDB" id="A0A1I3M8K4"/>
<keyword evidence="2" id="KW-1185">Reference proteome</keyword>
<evidence type="ECO:0000313" key="1">
    <source>
        <dbReference type="EMBL" id="SFI93379.1"/>
    </source>
</evidence>
<sequence length="47" mass="5089">MPTVIYVCRLAVAALLFTLALVVLPYSMAWSADPLLNQQLCLAPQVA</sequence>
<accession>A0A1I3M8K4</accession>
<reference evidence="2" key="1">
    <citation type="submission" date="2016-10" db="EMBL/GenBank/DDBJ databases">
        <authorList>
            <person name="Varghese N."/>
            <person name="Submissions S."/>
        </authorList>
    </citation>
    <scope>NUCLEOTIDE SEQUENCE [LARGE SCALE GENOMIC DNA]</scope>
    <source>
        <strain evidence="2">LMG 24016</strain>
    </source>
</reference>
<protein>
    <submittedName>
        <fullName evidence="1">Uncharacterized protein</fullName>
    </submittedName>
</protein>
<dbReference type="RefSeq" id="WP_167376769.1">
    <property type="nucleotide sequence ID" value="NZ_FOQL01000004.1"/>
</dbReference>
<organism evidence="1 2">
    <name type="scientific">Pseudomonas guineae</name>
    <dbReference type="NCBI Taxonomy" id="425504"/>
    <lineage>
        <taxon>Bacteria</taxon>
        <taxon>Pseudomonadati</taxon>
        <taxon>Pseudomonadota</taxon>
        <taxon>Gammaproteobacteria</taxon>
        <taxon>Pseudomonadales</taxon>
        <taxon>Pseudomonadaceae</taxon>
        <taxon>Pseudomonas</taxon>
    </lineage>
</organism>
<dbReference type="STRING" id="425504.SAMN05216206_3204"/>
<name>A0A1I3M8K4_9PSED</name>
<evidence type="ECO:0000313" key="2">
    <source>
        <dbReference type="Proteomes" id="UP000243606"/>
    </source>
</evidence>
<dbReference type="Proteomes" id="UP000243606">
    <property type="component" value="Unassembled WGS sequence"/>
</dbReference>
<gene>
    <name evidence="1" type="ORF">SAMN05216206_3204</name>
</gene>
<proteinExistence type="predicted"/>